<organism evidence="2 3">
    <name type="scientific">Cognatishimia activa</name>
    <dbReference type="NCBI Taxonomy" id="1715691"/>
    <lineage>
        <taxon>Bacteria</taxon>
        <taxon>Pseudomonadati</taxon>
        <taxon>Pseudomonadota</taxon>
        <taxon>Alphaproteobacteria</taxon>
        <taxon>Rhodobacterales</taxon>
        <taxon>Paracoccaceae</taxon>
        <taxon>Cognatishimia</taxon>
    </lineage>
</organism>
<dbReference type="Gene3D" id="3.30.70.100">
    <property type="match status" value="1"/>
</dbReference>
<protein>
    <recommendedName>
        <fullName evidence="1">DUF1330 domain-containing protein</fullName>
    </recommendedName>
</protein>
<dbReference type="InterPro" id="IPR010753">
    <property type="entry name" value="DUF1330"/>
</dbReference>
<dbReference type="OrthoDB" id="9806380at2"/>
<proteinExistence type="predicted"/>
<evidence type="ECO:0000313" key="3">
    <source>
        <dbReference type="Proteomes" id="UP000051184"/>
    </source>
</evidence>
<dbReference type="EMBL" id="CYUE01000020">
    <property type="protein sequence ID" value="CUK25997.1"/>
    <property type="molecule type" value="Genomic_DNA"/>
</dbReference>
<dbReference type="InterPro" id="IPR011008">
    <property type="entry name" value="Dimeric_a/b-barrel"/>
</dbReference>
<keyword evidence="3" id="KW-1185">Reference proteome</keyword>
<dbReference type="Pfam" id="PF07045">
    <property type="entry name" value="DUF1330"/>
    <property type="match status" value="1"/>
</dbReference>
<dbReference type="PANTHER" id="PTHR41521:SF4">
    <property type="entry name" value="BLR0684 PROTEIN"/>
    <property type="match status" value="1"/>
</dbReference>
<sequence>MTAYAMVTITVTDPDKLAAYREVAGPAMAKHGVSPLAVSGDAQVIEGNGAAPNVTVILQFENREAALGWINDPEIAEVHKMRQAAGDSRIVLM</sequence>
<dbReference type="STRING" id="1715691.TA5113_02223"/>
<dbReference type="Proteomes" id="UP000051184">
    <property type="component" value="Unassembled WGS sequence"/>
</dbReference>
<dbReference type="RefSeq" id="WP_058315746.1">
    <property type="nucleotide sequence ID" value="NZ_CYTO01000020.1"/>
</dbReference>
<dbReference type="SUPFAM" id="SSF54909">
    <property type="entry name" value="Dimeric alpha+beta barrel"/>
    <property type="match status" value="1"/>
</dbReference>
<name>A0A0P1IR39_9RHOB</name>
<feature type="domain" description="DUF1330" evidence="1">
    <location>
        <begin position="2"/>
        <end position="92"/>
    </location>
</feature>
<evidence type="ECO:0000259" key="1">
    <source>
        <dbReference type="Pfam" id="PF07045"/>
    </source>
</evidence>
<evidence type="ECO:0000313" key="2">
    <source>
        <dbReference type="EMBL" id="CUK25997.1"/>
    </source>
</evidence>
<reference evidence="3" key="1">
    <citation type="submission" date="2015-09" db="EMBL/GenBank/DDBJ databases">
        <authorList>
            <person name="Rodrigo-Torres Lidia"/>
            <person name="Arahal R.David."/>
        </authorList>
    </citation>
    <scope>NUCLEOTIDE SEQUENCE [LARGE SCALE GENOMIC DNA]</scope>
    <source>
        <strain evidence="3">CECT 5114</strain>
    </source>
</reference>
<gene>
    <name evidence="2" type="ORF">TA5114_01803</name>
</gene>
<dbReference type="AlphaFoldDB" id="A0A0P1IR39"/>
<accession>A0A0P1IR39</accession>
<dbReference type="PANTHER" id="PTHR41521">
    <property type="match status" value="1"/>
</dbReference>